<feature type="region of interest" description="Disordered" evidence="2">
    <location>
        <begin position="1"/>
        <end position="80"/>
    </location>
</feature>
<dbReference type="EMBL" id="NAJL01000005">
    <property type="protein sequence ID" value="TKA32408.1"/>
    <property type="molecule type" value="Genomic_DNA"/>
</dbReference>
<organism evidence="4 5">
    <name type="scientific">Salinomyces thailandicus</name>
    <dbReference type="NCBI Taxonomy" id="706561"/>
    <lineage>
        <taxon>Eukaryota</taxon>
        <taxon>Fungi</taxon>
        <taxon>Dikarya</taxon>
        <taxon>Ascomycota</taxon>
        <taxon>Pezizomycotina</taxon>
        <taxon>Dothideomycetes</taxon>
        <taxon>Dothideomycetidae</taxon>
        <taxon>Mycosphaerellales</taxon>
        <taxon>Teratosphaeriaceae</taxon>
        <taxon>Salinomyces</taxon>
    </lineage>
</organism>
<dbReference type="AlphaFoldDB" id="A0A4U0UAS9"/>
<evidence type="ECO:0000256" key="1">
    <source>
        <dbReference type="RuleBase" id="RU004560"/>
    </source>
</evidence>
<feature type="region of interest" description="Disordered" evidence="2">
    <location>
        <begin position="699"/>
        <end position="721"/>
    </location>
</feature>
<dbReference type="PROSITE" id="PS51719">
    <property type="entry name" value="G_SEPTIN"/>
    <property type="match status" value="1"/>
</dbReference>
<protein>
    <recommendedName>
        <fullName evidence="3">Septin-type G domain-containing protein</fullName>
    </recommendedName>
</protein>
<accession>A0A4U0UAS9</accession>
<reference evidence="4 5" key="1">
    <citation type="submission" date="2017-03" db="EMBL/GenBank/DDBJ databases">
        <title>Genomes of endolithic fungi from Antarctica.</title>
        <authorList>
            <person name="Coleine C."/>
            <person name="Masonjones S."/>
            <person name="Stajich J.E."/>
        </authorList>
    </citation>
    <scope>NUCLEOTIDE SEQUENCE [LARGE SCALE GENOMIC DNA]</scope>
    <source>
        <strain evidence="4 5">CCFEE 6315</strain>
    </source>
</reference>
<evidence type="ECO:0000256" key="2">
    <source>
        <dbReference type="SAM" id="MobiDB-lite"/>
    </source>
</evidence>
<dbReference type="SUPFAM" id="SSF52540">
    <property type="entry name" value="P-loop containing nucleoside triphosphate hydrolases"/>
    <property type="match status" value="1"/>
</dbReference>
<feature type="compositionally biased region" description="Basic and acidic residues" evidence="2">
    <location>
        <begin position="1"/>
        <end position="13"/>
    </location>
</feature>
<proteinExistence type="inferred from homology"/>
<feature type="compositionally biased region" description="Polar residues" evidence="2">
    <location>
        <begin position="199"/>
        <end position="215"/>
    </location>
</feature>
<dbReference type="Proteomes" id="UP000308549">
    <property type="component" value="Unassembled WGS sequence"/>
</dbReference>
<keyword evidence="1" id="KW-0342">GTP-binding</keyword>
<feature type="compositionally biased region" description="Polar residues" evidence="2">
    <location>
        <begin position="230"/>
        <end position="239"/>
    </location>
</feature>
<sequence length="815" mass="87791">MSASRSHDLDARTIKGKKSSASNAPSIVNPGHSGPTTFFLRSEKDIERSAHRGRKASSSPSSPSEDTIESASRDTMARSSFGVESLADTISSAFGSDDLSRTTSNSTDAGAGAEASMTEDGAFSGRKRKAGNPVHPKIHATGQRILSSEQQPSTQASSAGSPLSFRSSESPFGRRLRRGSATSSLDLNSQPITPLKLSPQPQSELPGTPRSSSPKSLALSDESGSIADETGSQAVQSSSGEEDAESIAGQSRTSVMPQLVMPSIAMPARRPFTERGRRIGRLKVLVAGYDGVGKTSLIQSILRTCDDIVHVDQPVANSIDDRLQISETLASTRPHPAWWSDVDGRRISHRRKSIGDGVLKRNLCFVDTPGMTEEAQAQQVLRYLNQTLLRTVSLETMTDSELINLLSGEGGSHIDAVLWIFDPATVQSAEASELLPAGPQRFVFEALCESSNLVPLIGHADTLSAEEATTARVKVLEFMRSIDAEPYSLSSFHCELSDSEDTAGSATPEPLCVSSALMDDTEEVDASVLMNSQYMRPLVPSELSYLVEQLTEPDNVARMRHMSATKFLLWRQQYLGFQNDLPKHTLLRSPQFGNTLPSVPSSNSMLDGPSKVLVPHSNSSFYRSSSPSASDSSALSANADSLSTSSHALAHHDNQTQMQEATQPFRQVRLAKWAQDLQRSLLNERKRYLDIYSYKPPGPHDWAPSSSDDSEKALTNISAAPQRPAKGRLGGDIAIIDPRDPLGILAFSQICGRHMGLALRVAGVVGAVGAVAWWVVRNWEEVQGFLGWGQEVVVVGTAVPPPERGWGGWRAVVGV</sequence>
<dbReference type="InterPro" id="IPR030379">
    <property type="entry name" value="G_SEPTIN_dom"/>
</dbReference>
<feature type="compositionally biased region" description="Polar residues" evidence="2">
    <location>
        <begin position="144"/>
        <end position="170"/>
    </location>
</feature>
<gene>
    <name evidence="4" type="ORF">B0A50_01514</name>
</gene>
<keyword evidence="1" id="KW-0547">Nucleotide-binding</keyword>
<dbReference type="Gene3D" id="3.40.50.300">
    <property type="entry name" value="P-loop containing nucleotide triphosphate hydrolases"/>
    <property type="match status" value="1"/>
</dbReference>
<evidence type="ECO:0000313" key="4">
    <source>
        <dbReference type="EMBL" id="TKA32408.1"/>
    </source>
</evidence>
<keyword evidence="5" id="KW-1185">Reference proteome</keyword>
<feature type="region of interest" description="Disordered" evidence="2">
    <location>
        <begin position="620"/>
        <end position="639"/>
    </location>
</feature>
<feature type="compositionally biased region" description="Polar residues" evidence="2">
    <location>
        <begin position="180"/>
        <end position="192"/>
    </location>
</feature>
<dbReference type="OrthoDB" id="4150765at2759"/>
<feature type="domain" description="Septin-type G" evidence="3">
    <location>
        <begin position="278"/>
        <end position="577"/>
    </location>
</feature>
<name>A0A4U0UAS9_9PEZI</name>
<dbReference type="GO" id="GO:0005525">
    <property type="term" value="F:GTP binding"/>
    <property type="evidence" value="ECO:0007669"/>
    <property type="project" value="UniProtKB-KW"/>
</dbReference>
<evidence type="ECO:0000313" key="5">
    <source>
        <dbReference type="Proteomes" id="UP000308549"/>
    </source>
</evidence>
<comment type="similarity">
    <text evidence="1">Belongs to the TRAFAC class TrmE-Era-EngA-EngB-Septin-like GTPase superfamily. Septin GTPase family.</text>
</comment>
<evidence type="ECO:0000259" key="3">
    <source>
        <dbReference type="PROSITE" id="PS51719"/>
    </source>
</evidence>
<dbReference type="InterPro" id="IPR027417">
    <property type="entry name" value="P-loop_NTPase"/>
</dbReference>
<dbReference type="Pfam" id="PF00735">
    <property type="entry name" value="Septin"/>
    <property type="match status" value="1"/>
</dbReference>
<feature type="compositionally biased region" description="Basic and acidic residues" evidence="2">
    <location>
        <begin position="41"/>
        <end position="50"/>
    </location>
</feature>
<feature type="region of interest" description="Disordered" evidence="2">
    <location>
        <begin position="93"/>
        <end position="255"/>
    </location>
</feature>
<comment type="caution">
    <text evidence="4">The sequence shown here is derived from an EMBL/GenBank/DDBJ whole genome shotgun (WGS) entry which is preliminary data.</text>
</comment>